<organism evidence="9 10">
    <name type="scientific">Cohnella thailandensis</name>
    <dbReference type="NCBI Taxonomy" id="557557"/>
    <lineage>
        <taxon>Bacteria</taxon>
        <taxon>Bacillati</taxon>
        <taxon>Bacillota</taxon>
        <taxon>Bacilli</taxon>
        <taxon>Bacillales</taxon>
        <taxon>Paenibacillaceae</taxon>
        <taxon>Cohnella</taxon>
    </lineage>
</organism>
<dbReference type="NCBIfam" id="NF047578">
    <property type="entry name" value="opine_ATP_CntD"/>
    <property type="match status" value="1"/>
</dbReference>
<dbReference type="InterPro" id="IPR027417">
    <property type="entry name" value="P-loop_NTPase"/>
</dbReference>
<evidence type="ECO:0000256" key="3">
    <source>
        <dbReference type="ARBA" id="ARBA00022448"/>
    </source>
</evidence>
<comment type="subcellular location">
    <subcellularLocation>
        <location evidence="1">Cell membrane</location>
        <topology evidence="1">Peripheral membrane protein</topology>
    </subcellularLocation>
</comment>
<feature type="domain" description="ABC transporter" evidence="8">
    <location>
        <begin position="4"/>
        <end position="251"/>
    </location>
</feature>
<dbReference type="SMART" id="SM00382">
    <property type="entry name" value="AAA"/>
    <property type="match status" value="1"/>
</dbReference>
<evidence type="ECO:0000313" key="9">
    <source>
        <dbReference type="EMBL" id="MBB6633352.1"/>
    </source>
</evidence>
<comment type="similarity">
    <text evidence="2">Belongs to the ABC transporter superfamily.</text>
</comment>
<dbReference type="Proteomes" id="UP000535838">
    <property type="component" value="Unassembled WGS sequence"/>
</dbReference>
<evidence type="ECO:0000259" key="8">
    <source>
        <dbReference type="PROSITE" id="PS50893"/>
    </source>
</evidence>
<dbReference type="PROSITE" id="PS50893">
    <property type="entry name" value="ABC_TRANSPORTER_2"/>
    <property type="match status" value="1"/>
</dbReference>
<name>A0A841SQ78_9BACL</name>
<proteinExistence type="inferred from homology"/>
<keyword evidence="7" id="KW-0472">Membrane</keyword>
<dbReference type="SUPFAM" id="SSF52540">
    <property type="entry name" value="P-loop containing nucleoside triphosphate hydrolases"/>
    <property type="match status" value="1"/>
</dbReference>
<evidence type="ECO:0000256" key="5">
    <source>
        <dbReference type="ARBA" id="ARBA00022741"/>
    </source>
</evidence>
<dbReference type="GO" id="GO:0016887">
    <property type="term" value="F:ATP hydrolysis activity"/>
    <property type="evidence" value="ECO:0007669"/>
    <property type="project" value="InterPro"/>
</dbReference>
<dbReference type="InterPro" id="IPR003439">
    <property type="entry name" value="ABC_transporter-like_ATP-bd"/>
</dbReference>
<dbReference type="NCBIfam" id="NF047576">
    <property type="entry name" value="opine_ATP_CntF"/>
    <property type="match status" value="1"/>
</dbReference>
<evidence type="ECO:0000256" key="1">
    <source>
        <dbReference type="ARBA" id="ARBA00004202"/>
    </source>
</evidence>
<keyword evidence="4" id="KW-1003">Cell membrane</keyword>
<dbReference type="CDD" id="cd03257">
    <property type="entry name" value="ABC_NikE_OppD_transporters"/>
    <property type="match status" value="1"/>
</dbReference>
<dbReference type="PANTHER" id="PTHR43297:SF2">
    <property type="entry name" value="DIPEPTIDE TRANSPORT ATP-BINDING PROTEIN DPPD"/>
    <property type="match status" value="1"/>
</dbReference>
<accession>A0A841SQ78</accession>
<dbReference type="EMBL" id="JACJVQ010000004">
    <property type="protein sequence ID" value="MBB6633352.1"/>
    <property type="molecule type" value="Genomic_DNA"/>
</dbReference>
<gene>
    <name evidence="9" type="ORF">H7B67_04455</name>
</gene>
<dbReference type="PANTHER" id="PTHR43297">
    <property type="entry name" value="OLIGOPEPTIDE TRANSPORT ATP-BINDING PROTEIN APPD"/>
    <property type="match status" value="1"/>
</dbReference>
<keyword evidence="5" id="KW-0547">Nucleotide-binding</keyword>
<dbReference type="InterPro" id="IPR017871">
    <property type="entry name" value="ABC_transporter-like_CS"/>
</dbReference>
<dbReference type="GO" id="GO:0005886">
    <property type="term" value="C:plasma membrane"/>
    <property type="evidence" value="ECO:0007669"/>
    <property type="project" value="UniProtKB-SubCell"/>
</dbReference>
<dbReference type="InterPro" id="IPR003593">
    <property type="entry name" value="AAA+_ATPase"/>
</dbReference>
<sequence length="273" mass="30613">MNLLEVRNLRVWDGRGGSVLVSDSSFQLKKGSCLAIIGESGSGKSLTCRAIMRLNGRGLLQSGEIRFKGVDLNELDEREMRSRRGKQLYMILQNGMRAFDPSSVIGVHLRETLARHYRWNKNETTEKLRQAMQSVRLQDPIGILNKYPHQLSGGMLQRVMIALALLLEPDVILADEPTTALDTVSKFEVVEQFIQLRERTGCSMIFVSHELGVVRKLADEVMVMRAGSVIESGTAAAIFSNARHDYTRYLTSSQRKLNDRFQELMGGAGIADR</sequence>
<keyword evidence="3" id="KW-0813">Transport</keyword>
<comment type="caution">
    <text evidence="9">The sequence shown here is derived from an EMBL/GenBank/DDBJ whole genome shotgun (WGS) entry which is preliminary data.</text>
</comment>
<reference evidence="9 10" key="1">
    <citation type="submission" date="2020-08" db="EMBL/GenBank/DDBJ databases">
        <title>Cohnella phylogeny.</title>
        <authorList>
            <person name="Dunlap C."/>
        </authorList>
    </citation>
    <scope>NUCLEOTIDE SEQUENCE [LARGE SCALE GENOMIC DNA]</scope>
    <source>
        <strain evidence="9 10">DSM 25241</strain>
    </source>
</reference>
<dbReference type="InterPro" id="IPR050388">
    <property type="entry name" value="ABC_Ni/Peptide_Import"/>
</dbReference>
<dbReference type="RefSeq" id="WP_185118596.1">
    <property type="nucleotide sequence ID" value="NZ_JACJVQ010000004.1"/>
</dbReference>
<keyword evidence="6 9" id="KW-0067">ATP-binding</keyword>
<evidence type="ECO:0000313" key="10">
    <source>
        <dbReference type="Proteomes" id="UP000535838"/>
    </source>
</evidence>
<dbReference type="Pfam" id="PF00005">
    <property type="entry name" value="ABC_tran"/>
    <property type="match status" value="1"/>
</dbReference>
<dbReference type="GO" id="GO:0005524">
    <property type="term" value="F:ATP binding"/>
    <property type="evidence" value="ECO:0007669"/>
    <property type="project" value="UniProtKB-KW"/>
</dbReference>
<evidence type="ECO:0000256" key="4">
    <source>
        <dbReference type="ARBA" id="ARBA00022475"/>
    </source>
</evidence>
<evidence type="ECO:0000256" key="6">
    <source>
        <dbReference type="ARBA" id="ARBA00022840"/>
    </source>
</evidence>
<evidence type="ECO:0000256" key="7">
    <source>
        <dbReference type="ARBA" id="ARBA00023136"/>
    </source>
</evidence>
<dbReference type="PROSITE" id="PS00211">
    <property type="entry name" value="ABC_TRANSPORTER_1"/>
    <property type="match status" value="1"/>
</dbReference>
<dbReference type="Gene3D" id="3.40.50.300">
    <property type="entry name" value="P-loop containing nucleotide triphosphate hydrolases"/>
    <property type="match status" value="1"/>
</dbReference>
<evidence type="ECO:0000256" key="2">
    <source>
        <dbReference type="ARBA" id="ARBA00005417"/>
    </source>
</evidence>
<keyword evidence="10" id="KW-1185">Reference proteome</keyword>
<protein>
    <submittedName>
        <fullName evidence="9">ABC transporter ATP-binding protein</fullName>
    </submittedName>
</protein>
<dbReference type="AlphaFoldDB" id="A0A841SQ78"/>